<gene>
    <name evidence="2" type="ORF">BJ999_005698</name>
</gene>
<name>A0A7Y9GF59_9ACTN</name>
<accession>A0A7Y9GF59</accession>
<dbReference type="RefSeq" id="WP_179836098.1">
    <property type="nucleotide sequence ID" value="NZ_BMRD01000020.1"/>
</dbReference>
<protein>
    <submittedName>
        <fullName evidence="2">Uncharacterized protein</fullName>
    </submittedName>
</protein>
<evidence type="ECO:0000313" key="3">
    <source>
        <dbReference type="Proteomes" id="UP000591272"/>
    </source>
</evidence>
<reference evidence="2 3" key="1">
    <citation type="submission" date="2020-07" db="EMBL/GenBank/DDBJ databases">
        <title>Sequencing the genomes of 1000 actinobacteria strains.</title>
        <authorList>
            <person name="Klenk H.-P."/>
        </authorList>
    </citation>
    <scope>NUCLEOTIDE SEQUENCE [LARGE SCALE GENOMIC DNA]</scope>
    <source>
        <strain evidence="2 3">DSM 43461</strain>
    </source>
</reference>
<keyword evidence="3" id="KW-1185">Reference proteome</keyword>
<comment type="caution">
    <text evidence="2">The sequence shown here is derived from an EMBL/GenBank/DDBJ whole genome shotgun (WGS) entry which is preliminary data.</text>
</comment>
<organism evidence="2 3">
    <name type="scientific">Actinomadura citrea</name>
    <dbReference type="NCBI Taxonomy" id="46158"/>
    <lineage>
        <taxon>Bacteria</taxon>
        <taxon>Bacillati</taxon>
        <taxon>Actinomycetota</taxon>
        <taxon>Actinomycetes</taxon>
        <taxon>Streptosporangiales</taxon>
        <taxon>Thermomonosporaceae</taxon>
        <taxon>Actinomadura</taxon>
    </lineage>
</organism>
<dbReference type="EMBL" id="JACCBT010000001">
    <property type="protein sequence ID" value="NYE15402.1"/>
    <property type="molecule type" value="Genomic_DNA"/>
</dbReference>
<evidence type="ECO:0000256" key="1">
    <source>
        <dbReference type="SAM" id="MobiDB-lite"/>
    </source>
</evidence>
<evidence type="ECO:0000313" key="2">
    <source>
        <dbReference type="EMBL" id="NYE15402.1"/>
    </source>
</evidence>
<dbReference type="AlphaFoldDB" id="A0A7Y9GF59"/>
<proteinExistence type="predicted"/>
<feature type="region of interest" description="Disordered" evidence="1">
    <location>
        <begin position="137"/>
        <end position="167"/>
    </location>
</feature>
<sequence length="210" mass="22795">MADELRERAAAMARREAAAQLRPAPFVPTDGTGTLVAVRLVACRSCGARPRERHWTPPFAPAGAEAPARGPVLAMLACEAVTARAVLPIVRTAERFPELREARFRTRAVLWDALSPATPPAEALALVDASERWIDAPGETPDGEAAAPGGEAARTLPASTRPHRGPRGWRWHRADLVPHFLSPHRNLPTRIGEHYAAEFRRALRTGHEGS</sequence>
<feature type="compositionally biased region" description="Low complexity" evidence="1">
    <location>
        <begin position="137"/>
        <end position="153"/>
    </location>
</feature>
<dbReference type="Proteomes" id="UP000591272">
    <property type="component" value="Unassembled WGS sequence"/>
</dbReference>